<dbReference type="OrthoDB" id="67317at2759"/>
<dbReference type="Pfam" id="PF23489">
    <property type="entry name" value="V-ATPase_su_f"/>
    <property type="match status" value="1"/>
</dbReference>
<keyword evidence="4 5" id="KW-0472">Membrane</keyword>
<protein>
    <submittedName>
        <fullName evidence="6">Uncharacterized protein</fullName>
    </submittedName>
</protein>
<feature type="transmembrane region" description="Helical" evidence="5">
    <location>
        <begin position="64"/>
        <end position="89"/>
    </location>
</feature>
<evidence type="ECO:0000313" key="7">
    <source>
        <dbReference type="Proteomes" id="UP000663699"/>
    </source>
</evidence>
<dbReference type="EMBL" id="CP054546">
    <property type="protein sequence ID" value="QSL66863.1"/>
    <property type="molecule type" value="Genomic_DNA"/>
</dbReference>
<dbReference type="GO" id="GO:0016020">
    <property type="term" value="C:membrane"/>
    <property type="evidence" value="ECO:0007669"/>
    <property type="project" value="UniProtKB-SubCell"/>
</dbReference>
<evidence type="ECO:0000256" key="4">
    <source>
        <dbReference type="ARBA" id="ARBA00023136"/>
    </source>
</evidence>
<sequence length="97" mass="10495">MKPLVSPLIGIFYVSIVCTYVSAYTCTFISVSGIIFLFALAALFKHNSEALISDLPQGLSGAHVGNTCILAGLIYIGILIFSGTQIWLIRQQTRISL</sequence>
<comment type="subcellular location">
    <subcellularLocation>
        <location evidence="1">Membrane</location>
    </subcellularLocation>
</comment>
<keyword evidence="2 5" id="KW-0812">Transmembrane</keyword>
<name>A0A899G270_9ASCO</name>
<accession>A0A899G270</accession>
<dbReference type="Proteomes" id="UP000663699">
    <property type="component" value="Chromosome 15"/>
</dbReference>
<dbReference type="AlphaFoldDB" id="A0A899G270"/>
<evidence type="ECO:0000256" key="5">
    <source>
        <dbReference type="SAM" id="Phobius"/>
    </source>
</evidence>
<evidence type="ECO:0000256" key="1">
    <source>
        <dbReference type="ARBA" id="ARBA00004370"/>
    </source>
</evidence>
<evidence type="ECO:0000256" key="3">
    <source>
        <dbReference type="ARBA" id="ARBA00022989"/>
    </source>
</evidence>
<proteinExistence type="predicted"/>
<evidence type="ECO:0000256" key="2">
    <source>
        <dbReference type="ARBA" id="ARBA00022692"/>
    </source>
</evidence>
<keyword evidence="7" id="KW-1185">Reference proteome</keyword>
<feature type="transmembrane region" description="Helical" evidence="5">
    <location>
        <begin position="12"/>
        <end position="44"/>
    </location>
</feature>
<reference evidence="6" key="1">
    <citation type="submission" date="2020-06" db="EMBL/GenBank/DDBJ databases">
        <title>Genomes of multiple members of Pneumocystis genus reveal paths to human pathogen Pneumocystis jirovecii.</title>
        <authorList>
            <person name="Cisse O.H."/>
            <person name="Ma L."/>
            <person name="Dekker J."/>
            <person name="Khil P."/>
            <person name="Jo J."/>
            <person name="Brenchley J."/>
            <person name="Blair R."/>
            <person name="Pahar B."/>
            <person name="Chabe M."/>
            <person name="Van Rompay K.A."/>
            <person name="Keesler R."/>
            <person name="Sukura A."/>
            <person name="Hirsch V."/>
            <person name="Kutty G."/>
            <person name="Liu Y."/>
            <person name="Peng L."/>
            <person name="Chen J."/>
            <person name="Song J."/>
            <person name="Weissenbacher-Lang C."/>
            <person name="Xu J."/>
            <person name="Upham N.S."/>
            <person name="Stajich J.E."/>
            <person name="Cuomo C.A."/>
            <person name="Cushion M.T."/>
            <person name="Kovacs J.A."/>
        </authorList>
    </citation>
    <scope>NUCLEOTIDE SEQUENCE</scope>
    <source>
        <strain evidence="6">2A</strain>
    </source>
</reference>
<organism evidence="6 7">
    <name type="scientific">Pneumocystis wakefieldiae</name>
    <dbReference type="NCBI Taxonomy" id="38082"/>
    <lineage>
        <taxon>Eukaryota</taxon>
        <taxon>Fungi</taxon>
        <taxon>Dikarya</taxon>
        <taxon>Ascomycota</taxon>
        <taxon>Taphrinomycotina</taxon>
        <taxon>Pneumocystomycetes</taxon>
        <taxon>Pneumocystaceae</taxon>
        <taxon>Pneumocystis</taxon>
    </lineage>
</organism>
<keyword evidence="3 5" id="KW-1133">Transmembrane helix</keyword>
<dbReference type="InterPro" id="IPR056552">
    <property type="entry name" value="Ribonucl_Kappa"/>
</dbReference>
<evidence type="ECO:0000313" key="6">
    <source>
        <dbReference type="EMBL" id="QSL66863.1"/>
    </source>
</evidence>
<gene>
    <name evidence="6" type="ORF">MERGE_001250</name>
</gene>